<feature type="region of interest" description="Disordered" evidence="1">
    <location>
        <begin position="56"/>
        <end position="238"/>
    </location>
</feature>
<feature type="compositionally biased region" description="Basic and acidic residues" evidence="1">
    <location>
        <begin position="192"/>
        <end position="201"/>
    </location>
</feature>
<gene>
    <name evidence="2" type="ORF">JRQ81_009942</name>
</gene>
<proteinExistence type="predicted"/>
<evidence type="ECO:0000313" key="3">
    <source>
        <dbReference type="Proteomes" id="UP001142489"/>
    </source>
</evidence>
<name>A0A9Q1AS60_9SAUR</name>
<reference evidence="2" key="1">
    <citation type="journal article" date="2023" name="DNA Res.">
        <title>Chromosome-level genome assembly of Phrynocephalus forsythii using third-generation DNA sequencing and Hi-C analysis.</title>
        <authorList>
            <person name="Qi Y."/>
            <person name="Zhao W."/>
            <person name="Zhao Y."/>
            <person name="Niu C."/>
            <person name="Cao S."/>
            <person name="Zhang Y."/>
        </authorList>
    </citation>
    <scope>NUCLEOTIDE SEQUENCE</scope>
    <source>
        <tissue evidence="2">Muscle</tissue>
    </source>
</reference>
<dbReference type="AlphaFoldDB" id="A0A9Q1AS60"/>
<keyword evidence="3" id="KW-1185">Reference proteome</keyword>
<accession>A0A9Q1AS60</accession>
<organism evidence="2 3">
    <name type="scientific">Phrynocephalus forsythii</name>
    <dbReference type="NCBI Taxonomy" id="171643"/>
    <lineage>
        <taxon>Eukaryota</taxon>
        <taxon>Metazoa</taxon>
        <taxon>Chordata</taxon>
        <taxon>Craniata</taxon>
        <taxon>Vertebrata</taxon>
        <taxon>Euteleostomi</taxon>
        <taxon>Lepidosauria</taxon>
        <taxon>Squamata</taxon>
        <taxon>Bifurcata</taxon>
        <taxon>Unidentata</taxon>
        <taxon>Episquamata</taxon>
        <taxon>Toxicofera</taxon>
        <taxon>Iguania</taxon>
        <taxon>Acrodonta</taxon>
        <taxon>Agamidae</taxon>
        <taxon>Agaminae</taxon>
        <taxon>Phrynocephalus</taxon>
    </lineage>
</organism>
<comment type="caution">
    <text evidence="2">The sequence shown here is derived from an EMBL/GenBank/DDBJ whole genome shotgun (WGS) entry which is preliminary data.</text>
</comment>
<evidence type="ECO:0000313" key="2">
    <source>
        <dbReference type="EMBL" id="KAJ7306577.1"/>
    </source>
</evidence>
<feature type="region of interest" description="Disordered" evidence="1">
    <location>
        <begin position="1"/>
        <end position="20"/>
    </location>
</feature>
<protein>
    <submittedName>
        <fullName evidence="2">Uncharacterized protein</fullName>
    </submittedName>
</protein>
<dbReference type="EMBL" id="JAPFRF010000020">
    <property type="protein sequence ID" value="KAJ7306577.1"/>
    <property type="molecule type" value="Genomic_DNA"/>
</dbReference>
<sequence length="265" mass="28406">MIQTEWQLEPSNLPSHISSTPVPIIPLQHGRRLEKTRVVVRSNLDKSQLGNDAKGIISRWNGEGSLWRPEGSPAGERGQDPLKGRKAGLAGTHPSPLANRHVTTLGRFRPRHQELDQGQAAEPGGQSPPTKGPLDHQTRSPSPDGQGPRPRSSANKSPEPFGANQGRAGSRGPEGGQAGTELEPGPSLGIREPGRAGRPELEPPAWMLRPGGSIRVPPSSPKEIGILDPDQKPSEEEAAEAMVDCGGRWRSPITDQGFEPRSFEA</sequence>
<evidence type="ECO:0000256" key="1">
    <source>
        <dbReference type="SAM" id="MobiDB-lite"/>
    </source>
</evidence>
<dbReference type="Proteomes" id="UP001142489">
    <property type="component" value="Unassembled WGS sequence"/>
</dbReference>